<protein>
    <submittedName>
        <fullName evidence="2">Uncharacterized protein</fullName>
    </submittedName>
</protein>
<feature type="region of interest" description="Disordered" evidence="1">
    <location>
        <begin position="136"/>
        <end position="167"/>
    </location>
</feature>
<dbReference type="AlphaFoldDB" id="A0A812DGY1"/>
<evidence type="ECO:0000313" key="2">
    <source>
        <dbReference type="EMBL" id="CAE1298711.1"/>
    </source>
</evidence>
<evidence type="ECO:0000313" key="3">
    <source>
        <dbReference type="Proteomes" id="UP000597762"/>
    </source>
</evidence>
<comment type="caution">
    <text evidence="2">The sequence shown here is derived from an EMBL/GenBank/DDBJ whole genome shotgun (WGS) entry which is preliminary data.</text>
</comment>
<organism evidence="2 3">
    <name type="scientific">Acanthosepion pharaonis</name>
    <name type="common">Pharaoh cuttlefish</name>
    <name type="synonym">Sepia pharaonis</name>
    <dbReference type="NCBI Taxonomy" id="158019"/>
    <lineage>
        <taxon>Eukaryota</taxon>
        <taxon>Metazoa</taxon>
        <taxon>Spiralia</taxon>
        <taxon>Lophotrochozoa</taxon>
        <taxon>Mollusca</taxon>
        <taxon>Cephalopoda</taxon>
        <taxon>Coleoidea</taxon>
        <taxon>Decapodiformes</taxon>
        <taxon>Sepiida</taxon>
        <taxon>Sepiina</taxon>
        <taxon>Sepiidae</taxon>
        <taxon>Acanthosepion</taxon>
    </lineage>
</organism>
<evidence type="ECO:0000256" key="1">
    <source>
        <dbReference type="SAM" id="MobiDB-lite"/>
    </source>
</evidence>
<dbReference type="Proteomes" id="UP000597762">
    <property type="component" value="Unassembled WGS sequence"/>
</dbReference>
<gene>
    <name evidence="2" type="ORF">SPHA_52725</name>
</gene>
<dbReference type="EMBL" id="CAHIKZ030003317">
    <property type="protein sequence ID" value="CAE1298711.1"/>
    <property type="molecule type" value="Genomic_DNA"/>
</dbReference>
<sequence>MCVNICHPKNKTGHTGLQVGCSPVRLNGIAVGNGWRMAPPTPNELFYLRSRPCPEIEGPAPCASCGACVSQPSPLRAGMQGIDGIVSTWMKPTCRMSSCFGYSKPSSLFSKWLTISTRPSSSCMIAIRRAAHDQQVDDSASWSPSVGETDTSRSWSDRRPATHEGNSLCPATAKSGITCSSALSSLVRVHTVRQAKGAGFRNEGSEGTASASSGYRRLPIQPFSQNLFLIAFSRNGSSAMEKRDCCDKLNGWPGCPRRSAKNGKRWIGLFVAV</sequence>
<feature type="compositionally biased region" description="Polar residues" evidence="1">
    <location>
        <begin position="137"/>
        <end position="154"/>
    </location>
</feature>
<accession>A0A812DGY1</accession>
<proteinExistence type="predicted"/>
<keyword evidence="3" id="KW-1185">Reference proteome</keyword>
<name>A0A812DGY1_ACAPH</name>
<reference evidence="2" key="1">
    <citation type="submission" date="2021-01" db="EMBL/GenBank/DDBJ databases">
        <authorList>
            <person name="Li R."/>
            <person name="Bekaert M."/>
        </authorList>
    </citation>
    <scope>NUCLEOTIDE SEQUENCE</scope>
    <source>
        <strain evidence="2">Farmed</strain>
    </source>
</reference>